<sequence>MMKQLVVLLGMACAVHSQMSSMQKLGSSNNEFALNLYNKLNEETDGNLFFGPLSISTAMAMLYMGADGDTKTQIEQWEEVDFRADAEAARQKINGWVKERTEGKIEDLMPEDSITSMTVLVLVNAMYFKGKWKSPFVDGATKKGSFYTSDNDVDGIQMDFMNQQKKFQIHENAELKVKVLELPYEGDDLSMYVVLPDMKMGLGDIEKILNIETLETLVDTANFEEKLVQVSLPKFEIAQKFDLRSNMAALGMADLFSNTKANLNGISEGANLFVSALAHKAYVIVNEEGTEAAASTGAEVSLTSVQFPVAFKADHPFMFFVREKSSGSIVFVGRILGQPDTDAVFGGGFEGGEETKDNMATATVASMTCVIAGVFAAMLR</sequence>
<dbReference type="InterPro" id="IPR023796">
    <property type="entry name" value="Serpin_dom"/>
</dbReference>
<feature type="domain" description="Serpin" evidence="4">
    <location>
        <begin position="34"/>
        <end position="339"/>
    </location>
</feature>
<dbReference type="InterPro" id="IPR000215">
    <property type="entry name" value="Serpin_fam"/>
</dbReference>
<proteinExistence type="inferred from homology"/>
<dbReference type="InterPro" id="IPR036186">
    <property type="entry name" value="Serpin_sf"/>
</dbReference>
<dbReference type="GO" id="GO:0004867">
    <property type="term" value="F:serine-type endopeptidase inhibitor activity"/>
    <property type="evidence" value="ECO:0007669"/>
    <property type="project" value="InterPro"/>
</dbReference>
<evidence type="ECO:0000313" key="6">
    <source>
        <dbReference type="Proteomes" id="UP000749559"/>
    </source>
</evidence>
<dbReference type="PANTHER" id="PTHR11461">
    <property type="entry name" value="SERINE PROTEASE INHIBITOR, SERPIN"/>
    <property type="match status" value="1"/>
</dbReference>
<keyword evidence="3" id="KW-0732">Signal</keyword>
<dbReference type="Pfam" id="PF00079">
    <property type="entry name" value="Serpin"/>
    <property type="match status" value="2"/>
</dbReference>
<comment type="similarity">
    <text evidence="1 2">Belongs to the serpin family.</text>
</comment>
<dbReference type="EMBL" id="CAIIXF020000001">
    <property type="protein sequence ID" value="CAH1773882.1"/>
    <property type="molecule type" value="Genomic_DNA"/>
</dbReference>
<reference evidence="5" key="1">
    <citation type="submission" date="2022-03" db="EMBL/GenBank/DDBJ databases">
        <authorList>
            <person name="Martin C."/>
        </authorList>
    </citation>
    <scope>NUCLEOTIDE SEQUENCE</scope>
</reference>
<feature type="chain" id="PRO_5035832818" description="Serpin domain-containing protein" evidence="3">
    <location>
        <begin position="18"/>
        <end position="380"/>
    </location>
</feature>
<dbReference type="OrthoDB" id="671595at2759"/>
<dbReference type="Proteomes" id="UP000749559">
    <property type="component" value="Unassembled WGS sequence"/>
</dbReference>
<feature type="signal peptide" evidence="3">
    <location>
        <begin position="1"/>
        <end position="17"/>
    </location>
</feature>
<gene>
    <name evidence="5" type="ORF">OFUS_LOCUS1416</name>
</gene>
<dbReference type="InterPro" id="IPR042185">
    <property type="entry name" value="Serpin_sf_2"/>
</dbReference>
<evidence type="ECO:0000256" key="2">
    <source>
        <dbReference type="RuleBase" id="RU000411"/>
    </source>
</evidence>
<dbReference type="PANTHER" id="PTHR11461:SF211">
    <property type="entry name" value="GH10112P-RELATED"/>
    <property type="match status" value="1"/>
</dbReference>
<dbReference type="Gene3D" id="6.20.40.10">
    <property type="match status" value="1"/>
</dbReference>
<dbReference type="Gene3D" id="3.30.497.10">
    <property type="entry name" value="Antithrombin, subunit I, domain 2"/>
    <property type="match status" value="2"/>
</dbReference>
<comment type="caution">
    <text evidence="5">The sequence shown here is derived from an EMBL/GenBank/DDBJ whole genome shotgun (WGS) entry which is preliminary data.</text>
</comment>
<dbReference type="SUPFAM" id="SSF56574">
    <property type="entry name" value="Serpins"/>
    <property type="match status" value="1"/>
</dbReference>
<dbReference type="Gene3D" id="2.10.310.10">
    <property type="entry name" value="Serpins superfamily"/>
    <property type="match status" value="1"/>
</dbReference>
<evidence type="ECO:0000256" key="3">
    <source>
        <dbReference type="SAM" id="SignalP"/>
    </source>
</evidence>
<evidence type="ECO:0000313" key="5">
    <source>
        <dbReference type="EMBL" id="CAH1773882.1"/>
    </source>
</evidence>
<keyword evidence="6" id="KW-1185">Reference proteome</keyword>
<evidence type="ECO:0000256" key="1">
    <source>
        <dbReference type="ARBA" id="ARBA00009500"/>
    </source>
</evidence>
<evidence type="ECO:0000259" key="4">
    <source>
        <dbReference type="SMART" id="SM00093"/>
    </source>
</evidence>
<protein>
    <recommendedName>
        <fullName evidence="4">Serpin domain-containing protein</fullName>
    </recommendedName>
</protein>
<dbReference type="GO" id="GO:0005615">
    <property type="term" value="C:extracellular space"/>
    <property type="evidence" value="ECO:0007669"/>
    <property type="project" value="InterPro"/>
</dbReference>
<organism evidence="5 6">
    <name type="scientific">Owenia fusiformis</name>
    <name type="common">Polychaete worm</name>
    <dbReference type="NCBI Taxonomy" id="6347"/>
    <lineage>
        <taxon>Eukaryota</taxon>
        <taxon>Metazoa</taxon>
        <taxon>Spiralia</taxon>
        <taxon>Lophotrochozoa</taxon>
        <taxon>Annelida</taxon>
        <taxon>Polychaeta</taxon>
        <taxon>Sedentaria</taxon>
        <taxon>Canalipalpata</taxon>
        <taxon>Sabellida</taxon>
        <taxon>Oweniida</taxon>
        <taxon>Oweniidae</taxon>
        <taxon>Owenia</taxon>
    </lineage>
</organism>
<dbReference type="PROSITE" id="PS00284">
    <property type="entry name" value="SERPIN"/>
    <property type="match status" value="1"/>
</dbReference>
<dbReference type="AlphaFoldDB" id="A0A8S4MYA5"/>
<accession>A0A8S4MYA5</accession>
<dbReference type="InterPro" id="IPR023795">
    <property type="entry name" value="Serpin_CS"/>
</dbReference>
<dbReference type="Gene3D" id="2.30.39.10">
    <property type="entry name" value="Alpha-1-antitrypsin, domain 1"/>
    <property type="match status" value="1"/>
</dbReference>
<dbReference type="InterPro" id="IPR042178">
    <property type="entry name" value="Serpin_sf_1"/>
</dbReference>
<dbReference type="SMART" id="SM00093">
    <property type="entry name" value="SERPIN"/>
    <property type="match status" value="1"/>
</dbReference>
<name>A0A8S4MYA5_OWEFU</name>